<proteinExistence type="predicted"/>
<feature type="region of interest" description="Disordered" evidence="7">
    <location>
        <begin position="266"/>
        <end position="285"/>
    </location>
</feature>
<feature type="region of interest" description="Disordered" evidence="7">
    <location>
        <begin position="357"/>
        <end position="477"/>
    </location>
</feature>
<dbReference type="SUPFAM" id="SSF57756">
    <property type="entry name" value="Retrovirus zinc finger-like domains"/>
    <property type="match status" value="1"/>
</dbReference>
<dbReference type="InterPro" id="IPR033489">
    <property type="entry name" value="RBBP6"/>
</dbReference>
<dbReference type="SUPFAM" id="SSF57850">
    <property type="entry name" value="RING/U-box"/>
    <property type="match status" value="1"/>
</dbReference>
<reference evidence="10" key="1">
    <citation type="journal article" date="2020" name="Stud. Mycol.">
        <title>101 Dothideomycetes genomes: a test case for predicting lifestyles and emergence of pathogens.</title>
        <authorList>
            <person name="Haridas S."/>
            <person name="Albert R."/>
            <person name="Binder M."/>
            <person name="Bloem J."/>
            <person name="Labutti K."/>
            <person name="Salamov A."/>
            <person name="Andreopoulos B."/>
            <person name="Baker S."/>
            <person name="Barry K."/>
            <person name="Bills G."/>
            <person name="Bluhm B."/>
            <person name="Cannon C."/>
            <person name="Castanera R."/>
            <person name="Culley D."/>
            <person name="Daum C."/>
            <person name="Ezra D."/>
            <person name="Gonzalez J."/>
            <person name="Henrissat B."/>
            <person name="Kuo A."/>
            <person name="Liang C."/>
            <person name="Lipzen A."/>
            <person name="Lutzoni F."/>
            <person name="Magnuson J."/>
            <person name="Mondo S."/>
            <person name="Nolan M."/>
            <person name="Ohm R."/>
            <person name="Pangilinan J."/>
            <person name="Park H.-J."/>
            <person name="Ramirez L."/>
            <person name="Alfaro M."/>
            <person name="Sun H."/>
            <person name="Tritt A."/>
            <person name="Yoshinaga Y."/>
            <person name="Zwiers L.-H."/>
            <person name="Turgeon B."/>
            <person name="Goodwin S."/>
            <person name="Spatafora J."/>
            <person name="Crous P."/>
            <person name="Grigoriev I."/>
        </authorList>
    </citation>
    <scope>NUCLEOTIDE SEQUENCE</scope>
    <source>
        <strain evidence="10">CBS 262.69</strain>
    </source>
</reference>
<evidence type="ECO:0000259" key="8">
    <source>
        <dbReference type="PROSITE" id="PS50158"/>
    </source>
</evidence>
<feature type="compositionally biased region" description="Polar residues" evidence="7">
    <location>
        <begin position="99"/>
        <end position="128"/>
    </location>
</feature>
<feature type="domain" description="DWNN" evidence="9">
    <location>
        <begin position="5"/>
        <end position="78"/>
    </location>
</feature>
<feature type="domain" description="CCHC-type" evidence="8">
    <location>
        <begin position="183"/>
        <end position="197"/>
    </location>
</feature>
<keyword evidence="4" id="KW-0862">Zinc</keyword>
<gene>
    <name evidence="10" type="ORF">EJ06DRAFT_536835</name>
</gene>
<evidence type="ECO:0000256" key="7">
    <source>
        <dbReference type="SAM" id="MobiDB-lite"/>
    </source>
</evidence>
<dbReference type="EMBL" id="ML996691">
    <property type="protein sequence ID" value="KAF2402374.1"/>
    <property type="molecule type" value="Genomic_DNA"/>
</dbReference>
<dbReference type="CDD" id="cd16620">
    <property type="entry name" value="vRING-HC-C4C4_RBBP6"/>
    <property type="match status" value="1"/>
</dbReference>
<dbReference type="Gene3D" id="3.30.40.10">
    <property type="entry name" value="Zinc/RING finger domain, C3HC4 (zinc finger)"/>
    <property type="match status" value="1"/>
</dbReference>
<feature type="compositionally biased region" description="Polar residues" evidence="7">
    <location>
        <begin position="394"/>
        <end position="415"/>
    </location>
</feature>
<dbReference type="FunFam" id="4.10.60.10:FF:000005">
    <property type="entry name" value="E3 ubiquitin-protein ligase RBBP6"/>
    <property type="match status" value="1"/>
</dbReference>
<dbReference type="Gene3D" id="4.10.60.10">
    <property type="entry name" value="Zinc finger, CCHC-type"/>
    <property type="match status" value="1"/>
</dbReference>
<protein>
    <submittedName>
        <fullName evidence="10">DWNN-domain-containing protein</fullName>
    </submittedName>
</protein>
<dbReference type="InterPro" id="IPR013083">
    <property type="entry name" value="Znf_RING/FYVE/PHD"/>
</dbReference>
<comment type="subcellular location">
    <subcellularLocation>
        <location evidence="1">Nucleus</location>
    </subcellularLocation>
</comment>
<evidence type="ECO:0000256" key="5">
    <source>
        <dbReference type="ARBA" id="ARBA00023242"/>
    </source>
</evidence>
<dbReference type="GO" id="GO:0008270">
    <property type="term" value="F:zinc ion binding"/>
    <property type="evidence" value="ECO:0007669"/>
    <property type="project" value="UniProtKB-KW"/>
</dbReference>
<feature type="compositionally biased region" description="Gly residues" evidence="7">
    <location>
        <begin position="556"/>
        <end position="565"/>
    </location>
</feature>
<evidence type="ECO:0000256" key="1">
    <source>
        <dbReference type="ARBA" id="ARBA00004123"/>
    </source>
</evidence>
<name>A0A6G1I2G0_9PEZI</name>
<dbReference type="Gene3D" id="3.10.20.90">
    <property type="entry name" value="Phosphatidylinositol 3-kinase Catalytic Subunit, Chain A, domain 1"/>
    <property type="match status" value="1"/>
</dbReference>
<feature type="compositionally biased region" description="Basic and acidic residues" evidence="7">
    <location>
        <begin position="421"/>
        <end position="433"/>
    </location>
</feature>
<evidence type="ECO:0000256" key="4">
    <source>
        <dbReference type="ARBA" id="ARBA00022833"/>
    </source>
</evidence>
<evidence type="ECO:0000313" key="10">
    <source>
        <dbReference type="EMBL" id="KAF2402374.1"/>
    </source>
</evidence>
<dbReference type="PANTHER" id="PTHR15439:SF0">
    <property type="entry name" value="CELL DIVISION CYCLE AND APOPTOSIS REGULATOR PROTEIN 1-RELATED"/>
    <property type="match status" value="1"/>
</dbReference>
<feature type="compositionally biased region" description="Polar residues" evidence="7">
    <location>
        <begin position="569"/>
        <end position="584"/>
    </location>
</feature>
<dbReference type="OrthoDB" id="106784at2759"/>
<dbReference type="AlphaFoldDB" id="A0A6G1I2G0"/>
<dbReference type="GO" id="GO:0003676">
    <property type="term" value="F:nucleic acid binding"/>
    <property type="evidence" value="ECO:0007669"/>
    <property type="project" value="InterPro"/>
</dbReference>
<dbReference type="InterPro" id="IPR036875">
    <property type="entry name" value="Znf_CCHC_sf"/>
</dbReference>
<dbReference type="PANTHER" id="PTHR15439">
    <property type="entry name" value="RETINOBLASTOMA-BINDING PROTEIN 6"/>
    <property type="match status" value="1"/>
</dbReference>
<dbReference type="GO" id="GO:0061630">
    <property type="term" value="F:ubiquitin protein ligase activity"/>
    <property type="evidence" value="ECO:0007669"/>
    <property type="project" value="InterPro"/>
</dbReference>
<dbReference type="GO" id="GO:0006511">
    <property type="term" value="P:ubiquitin-dependent protein catabolic process"/>
    <property type="evidence" value="ECO:0007669"/>
    <property type="project" value="TreeGrafter"/>
</dbReference>
<feature type="region of interest" description="Disordered" evidence="7">
    <location>
        <begin position="556"/>
        <end position="625"/>
    </location>
</feature>
<dbReference type="PROSITE" id="PS51282">
    <property type="entry name" value="DWNN"/>
    <property type="match status" value="1"/>
</dbReference>
<organism evidence="10 11">
    <name type="scientific">Trichodelitschia bisporula</name>
    <dbReference type="NCBI Taxonomy" id="703511"/>
    <lineage>
        <taxon>Eukaryota</taxon>
        <taxon>Fungi</taxon>
        <taxon>Dikarya</taxon>
        <taxon>Ascomycota</taxon>
        <taxon>Pezizomycotina</taxon>
        <taxon>Dothideomycetes</taxon>
        <taxon>Dothideomycetes incertae sedis</taxon>
        <taxon>Phaeotrichales</taxon>
        <taxon>Phaeotrichaceae</taxon>
        <taxon>Trichodelitschia</taxon>
    </lineage>
</organism>
<dbReference type="InterPro" id="IPR025829">
    <property type="entry name" value="Zn_knuckle_CX2CX3GHX4C"/>
</dbReference>
<evidence type="ECO:0000256" key="2">
    <source>
        <dbReference type="ARBA" id="ARBA00022723"/>
    </source>
</evidence>
<dbReference type="PROSITE" id="PS50158">
    <property type="entry name" value="ZF_CCHC"/>
    <property type="match status" value="1"/>
</dbReference>
<dbReference type="Proteomes" id="UP000799640">
    <property type="component" value="Unassembled WGS sequence"/>
</dbReference>
<feature type="region of interest" description="Disordered" evidence="7">
    <location>
        <begin position="98"/>
        <end position="130"/>
    </location>
</feature>
<keyword evidence="2" id="KW-0479">Metal-binding</keyword>
<feature type="compositionally biased region" description="Polar residues" evidence="7">
    <location>
        <begin position="274"/>
        <end position="283"/>
    </location>
</feature>
<dbReference type="SMART" id="SM01180">
    <property type="entry name" value="DWNN"/>
    <property type="match status" value="1"/>
</dbReference>
<keyword evidence="3 6" id="KW-0863">Zinc-finger</keyword>
<dbReference type="Pfam" id="PF13696">
    <property type="entry name" value="zf-CCHC_2"/>
    <property type="match status" value="1"/>
</dbReference>
<keyword evidence="11" id="KW-1185">Reference proteome</keyword>
<dbReference type="GO" id="GO:0005634">
    <property type="term" value="C:nucleus"/>
    <property type="evidence" value="ECO:0007669"/>
    <property type="project" value="UniProtKB-SubCell"/>
</dbReference>
<dbReference type="GO" id="GO:0016567">
    <property type="term" value="P:protein ubiquitination"/>
    <property type="evidence" value="ECO:0007669"/>
    <property type="project" value="InterPro"/>
</dbReference>
<sequence>MSSSVFFKFKSSKEPQRITFDGTGITVFELKREIINVSGLGDGTDFDLAIYDDSSNEEYKDDTAIIPRSSSVTARRLPASRPGYGKAARYVSGKMPINARNSYRSETKASTQAKPSAPTNSMTDMSKPQTEDERIAAMFAAEGSQWEQQQQHMANAKPVYHKGGPKGKPANVPDHDPPPGYVCYRCHEKGHWIQLCPTNDDPNFETKPKIKRTTGIPRSFMKRVEKSAGATDGLSDDSHPNAIMIDAEGNHVIVNPDTASWEKAEAKLKASAAQQDEGNSGNRELQDLGLECPIDKRMFVDPMKTPCCGKTYCSDCIENALSDSDLTCPNCGTQGVLIDNLISDDDVVAKIKEYETNKATAKKSKEQSKTPTPEPKEAAGDAEKEGSEKDPKARSQSPSKLASSATDTNSGSAAASNPKKRPAEEELKNERSPPKAPAAMLRKQNLAQQGLPPGFDPKFLEEMNKLTGPLGPSPFLPPTGPMGMAGPAAMMGMGMPNPMMMMGPNPMANPMMNMGGQWPMNPGMGGMGFAPQSHNFNNFNQGMMQGGGFQGQGWQGNQGGQGWGMNAGHSPSQPGKFNNFQQRPGFNGPQGGGDEDNAYFRKPVNPHRAQNRARRLARHNDYNTL</sequence>
<dbReference type="GO" id="GO:0006397">
    <property type="term" value="P:mRNA processing"/>
    <property type="evidence" value="ECO:0007669"/>
    <property type="project" value="InterPro"/>
</dbReference>
<evidence type="ECO:0000256" key="3">
    <source>
        <dbReference type="ARBA" id="ARBA00022771"/>
    </source>
</evidence>
<evidence type="ECO:0000313" key="11">
    <source>
        <dbReference type="Proteomes" id="UP000799640"/>
    </source>
</evidence>
<dbReference type="Pfam" id="PF08783">
    <property type="entry name" value="DWNN"/>
    <property type="match status" value="1"/>
</dbReference>
<keyword evidence="5" id="KW-0539">Nucleus</keyword>
<accession>A0A6G1I2G0</accession>
<dbReference type="InterPro" id="IPR014891">
    <property type="entry name" value="DWNN_domain"/>
</dbReference>
<dbReference type="InterPro" id="IPR001878">
    <property type="entry name" value="Znf_CCHC"/>
</dbReference>
<evidence type="ECO:0000259" key="9">
    <source>
        <dbReference type="PROSITE" id="PS51282"/>
    </source>
</evidence>
<feature type="compositionally biased region" description="Basic and acidic residues" evidence="7">
    <location>
        <begin position="363"/>
        <end position="393"/>
    </location>
</feature>
<evidence type="ECO:0000256" key="6">
    <source>
        <dbReference type="PROSITE-ProRule" id="PRU00047"/>
    </source>
</evidence>